<comment type="similarity">
    <text evidence="7">Belongs to the binding-protein-dependent transport system permease family.</text>
</comment>
<dbReference type="GO" id="GO:0005886">
    <property type="term" value="C:plasma membrane"/>
    <property type="evidence" value="ECO:0007669"/>
    <property type="project" value="UniProtKB-SubCell"/>
</dbReference>
<dbReference type="EMBL" id="LYPA01000023">
    <property type="protein sequence ID" value="OBR68955.1"/>
    <property type="molecule type" value="Genomic_DNA"/>
</dbReference>
<reference evidence="9 10" key="1">
    <citation type="submission" date="2016-05" db="EMBL/GenBank/DDBJ databases">
        <title>Paenibacillus oryzae. sp. nov., isolated from the rice root.</title>
        <authorList>
            <person name="Zhang J."/>
            <person name="Zhang X."/>
        </authorList>
    </citation>
    <scope>NUCLEOTIDE SEQUENCE [LARGE SCALE GENOMIC DNA]</scope>
    <source>
        <strain evidence="9 10">1DrF-4</strain>
    </source>
</reference>
<evidence type="ECO:0000256" key="1">
    <source>
        <dbReference type="ARBA" id="ARBA00004651"/>
    </source>
</evidence>
<feature type="domain" description="ABC transmembrane type-1" evidence="8">
    <location>
        <begin position="95"/>
        <end position="304"/>
    </location>
</feature>
<dbReference type="PANTHER" id="PTHR43163:SF6">
    <property type="entry name" value="DIPEPTIDE TRANSPORT SYSTEM PERMEASE PROTEIN DPPB-RELATED"/>
    <property type="match status" value="1"/>
</dbReference>
<evidence type="ECO:0000259" key="8">
    <source>
        <dbReference type="PROSITE" id="PS50928"/>
    </source>
</evidence>
<dbReference type="RefSeq" id="WP_068678828.1">
    <property type="nucleotide sequence ID" value="NZ_LYPA01000023.1"/>
</dbReference>
<sequence length="316" mass="33801">MLAYIAKRLLSLIPVLFVVTAALFLIIHITPGGPASSILGMEASAEEIAALNKELGLDGPILTQYTNWIGKVLQGDLGNSIFMKQSVAQAIKEHIGPTLSLAIIAQAIAIALAIPFGILAAYKRGTAADYTLMGVSLMGMAVPGFLLALFLVLLFGVKLQWLPVAGYAELGKGLGDHLKHLILPGISLGTIQAALIARMTRSSMLEVLNLNFIKTARSKGVTEAKVLFKHAFRNAFLPILTVLGQTFGTLVTGAVVVEGIFNIPGLGQLILNSIARRDYTVIQGVVLIVTLIYVVINLLIDLLYGVVDPRVRLDRK</sequence>
<dbReference type="PROSITE" id="PS50928">
    <property type="entry name" value="ABC_TM1"/>
    <property type="match status" value="1"/>
</dbReference>
<dbReference type="SUPFAM" id="SSF161098">
    <property type="entry name" value="MetI-like"/>
    <property type="match status" value="1"/>
</dbReference>
<keyword evidence="6 7" id="KW-0472">Membrane</keyword>
<accession>A0A1A5YU80</accession>
<evidence type="ECO:0000256" key="4">
    <source>
        <dbReference type="ARBA" id="ARBA00022692"/>
    </source>
</evidence>
<evidence type="ECO:0000256" key="7">
    <source>
        <dbReference type="RuleBase" id="RU363032"/>
    </source>
</evidence>
<comment type="caution">
    <text evidence="9">The sequence shown here is derived from an EMBL/GenBank/DDBJ whole genome shotgun (WGS) entry which is preliminary data.</text>
</comment>
<keyword evidence="3" id="KW-1003">Cell membrane</keyword>
<keyword evidence="5 7" id="KW-1133">Transmembrane helix</keyword>
<feature type="transmembrane region" description="Helical" evidence="7">
    <location>
        <begin position="281"/>
        <end position="307"/>
    </location>
</feature>
<dbReference type="Pfam" id="PF19300">
    <property type="entry name" value="BPD_transp_1_N"/>
    <property type="match status" value="1"/>
</dbReference>
<dbReference type="InterPro" id="IPR045621">
    <property type="entry name" value="BPD_transp_1_N"/>
</dbReference>
<keyword evidence="4 7" id="KW-0812">Transmembrane</keyword>
<comment type="subcellular location">
    <subcellularLocation>
        <location evidence="1 7">Cell membrane</location>
        <topology evidence="1 7">Multi-pass membrane protein</topology>
    </subcellularLocation>
</comment>
<proteinExistence type="inferred from homology"/>
<dbReference type="Proteomes" id="UP000092024">
    <property type="component" value="Unassembled WGS sequence"/>
</dbReference>
<evidence type="ECO:0000256" key="2">
    <source>
        <dbReference type="ARBA" id="ARBA00022448"/>
    </source>
</evidence>
<organism evidence="9 10">
    <name type="scientific">Paenibacillus oryzae</name>
    <dbReference type="NCBI Taxonomy" id="1844972"/>
    <lineage>
        <taxon>Bacteria</taxon>
        <taxon>Bacillati</taxon>
        <taxon>Bacillota</taxon>
        <taxon>Bacilli</taxon>
        <taxon>Bacillales</taxon>
        <taxon>Paenibacillaceae</taxon>
        <taxon>Paenibacillus</taxon>
    </lineage>
</organism>
<dbReference type="STRING" id="1844972.A7K91_15120"/>
<feature type="transmembrane region" description="Helical" evidence="7">
    <location>
        <begin position="99"/>
        <end position="122"/>
    </location>
</feature>
<dbReference type="Gene3D" id="1.10.3720.10">
    <property type="entry name" value="MetI-like"/>
    <property type="match status" value="1"/>
</dbReference>
<evidence type="ECO:0000313" key="9">
    <source>
        <dbReference type="EMBL" id="OBR68955.1"/>
    </source>
</evidence>
<dbReference type="Pfam" id="PF00528">
    <property type="entry name" value="BPD_transp_1"/>
    <property type="match status" value="1"/>
</dbReference>
<evidence type="ECO:0000313" key="10">
    <source>
        <dbReference type="Proteomes" id="UP000092024"/>
    </source>
</evidence>
<evidence type="ECO:0000256" key="5">
    <source>
        <dbReference type="ARBA" id="ARBA00022989"/>
    </source>
</evidence>
<keyword evidence="2 7" id="KW-0813">Transport</keyword>
<dbReference type="InterPro" id="IPR035906">
    <property type="entry name" value="MetI-like_sf"/>
</dbReference>
<dbReference type="OrthoDB" id="24153at2"/>
<protein>
    <submittedName>
        <fullName evidence="9">Peptide ABC transporter</fullName>
    </submittedName>
</protein>
<gene>
    <name evidence="9" type="ORF">A7K91_15120</name>
</gene>
<feature type="transmembrane region" description="Helical" evidence="7">
    <location>
        <begin position="134"/>
        <end position="157"/>
    </location>
</feature>
<dbReference type="AlphaFoldDB" id="A0A1A5YU80"/>
<dbReference type="PANTHER" id="PTHR43163">
    <property type="entry name" value="DIPEPTIDE TRANSPORT SYSTEM PERMEASE PROTEIN DPPB-RELATED"/>
    <property type="match status" value="1"/>
</dbReference>
<evidence type="ECO:0000256" key="3">
    <source>
        <dbReference type="ARBA" id="ARBA00022475"/>
    </source>
</evidence>
<feature type="transmembrane region" description="Helical" evidence="7">
    <location>
        <begin position="235"/>
        <end position="261"/>
    </location>
</feature>
<dbReference type="InterPro" id="IPR000515">
    <property type="entry name" value="MetI-like"/>
</dbReference>
<keyword evidence="10" id="KW-1185">Reference proteome</keyword>
<evidence type="ECO:0000256" key="6">
    <source>
        <dbReference type="ARBA" id="ARBA00023136"/>
    </source>
</evidence>
<feature type="transmembrane region" description="Helical" evidence="7">
    <location>
        <begin position="177"/>
        <end position="197"/>
    </location>
</feature>
<dbReference type="CDD" id="cd06261">
    <property type="entry name" value="TM_PBP2"/>
    <property type="match status" value="1"/>
</dbReference>
<dbReference type="GO" id="GO:0071916">
    <property type="term" value="F:dipeptide transmembrane transporter activity"/>
    <property type="evidence" value="ECO:0007669"/>
    <property type="project" value="TreeGrafter"/>
</dbReference>
<name>A0A1A5YU80_9BACL</name>